<dbReference type="Pfam" id="PF03795">
    <property type="entry name" value="YCII"/>
    <property type="match status" value="1"/>
</dbReference>
<comment type="similarity">
    <text evidence="1">Belongs to the YciI family.</text>
</comment>
<dbReference type="Gene3D" id="3.30.70.1060">
    <property type="entry name" value="Dimeric alpha+beta barrel"/>
    <property type="match status" value="1"/>
</dbReference>
<evidence type="ECO:0000313" key="3">
    <source>
        <dbReference type="EMBL" id="KFC18140.1"/>
    </source>
</evidence>
<feature type="domain" description="YCII-related" evidence="2">
    <location>
        <begin position="4"/>
        <end position="85"/>
    </location>
</feature>
<name>A0A085B6P5_9FLAO</name>
<accession>A0A085B6P5</accession>
<gene>
    <name evidence="3" type="ORF">IO89_18595</name>
</gene>
<dbReference type="SUPFAM" id="SSF54909">
    <property type="entry name" value="Dimeric alpha+beta barrel"/>
    <property type="match status" value="1"/>
</dbReference>
<dbReference type="eggNOG" id="COG2350">
    <property type="taxonomic scope" value="Bacteria"/>
</dbReference>
<organism evidence="3 4">
    <name type="scientific">Epilithonimonas lactis</name>
    <dbReference type="NCBI Taxonomy" id="421072"/>
    <lineage>
        <taxon>Bacteria</taxon>
        <taxon>Pseudomonadati</taxon>
        <taxon>Bacteroidota</taxon>
        <taxon>Flavobacteriia</taxon>
        <taxon>Flavobacteriales</taxon>
        <taxon>Weeksellaceae</taxon>
        <taxon>Chryseobacterium group</taxon>
        <taxon>Epilithonimonas</taxon>
    </lineage>
</organism>
<reference evidence="3 4" key="1">
    <citation type="submission" date="2014-07" db="EMBL/GenBank/DDBJ databases">
        <title>Epilithonimonas lactis LMG 22401 Genome.</title>
        <authorList>
            <person name="Pipes S.E."/>
            <person name="Stropko S.J."/>
        </authorList>
    </citation>
    <scope>NUCLEOTIDE SEQUENCE [LARGE SCALE GENOMIC DNA]</scope>
    <source>
        <strain evidence="3 4">LMG 24401</strain>
    </source>
</reference>
<dbReference type="RefSeq" id="WP_034979144.1">
    <property type="nucleotide sequence ID" value="NZ_FOFI01000007.1"/>
</dbReference>
<protein>
    <recommendedName>
        <fullName evidence="2">YCII-related domain-containing protein</fullName>
    </recommendedName>
</protein>
<dbReference type="InterPro" id="IPR005545">
    <property type="entry name" value="YCII"/>
</dbReference>
<evidence type="ECO:0000256" key="1">
    <source>
        <dbReference type="ARBA" id="ARBA00007689"/>
    </source>
</evidence>
<sequence length="89" mass="10066">MKAVVFYEHNTEKSMDEFMAVFPRHEVLEEEFIKSGKVLGTGAFANPREGAMAIFINKEAAEEFVNGDPFVQEGLIAKVTIREWNDELA</sequence>
<dbReference type="STRING" id="421072.SAMN04488097_3917"/>
<keyword evidence="4" id="KW-1185">Reference proteome</keyword>
<proteinExistence type="inferred from homology"/>
<dbReference type="EMBL" id="JPLY01000008">
    <property type="protein sequence ID" value="KFC18140.1"/>
    <property type="molecule type" value="Genomic_DNA"/>
</dbReference>
<dbReference type="OrthoDB" id="9797014at2"/>
<dbReference type="AlphaFoldDB" id="A0A085B6P5"/>
<dbReference type="Proteomes" id="UP000028623">
    <property type="component" value="Unassembled WGS sequence"/>
</dbReference>
<evidence type="ECO:0000313" key="4">
    <source>
        <dbReference type="Proteomes" id="UP000028623"/>
    </source>
</evidence>
<dbReference type="InterPro" id="IPR011008">
    <property type="entry name" value="Dimeric_a/b-barrel"/>
</dbReference>
<comment type="caution">
    <text evidence="3">The sequence shown here is derived from an EMBL/GenBank/DDBJ whole genome shotgun (WGS) entry which is preliminary data.</text>
</comment>
<evidence type="ECO:0000259" key="2">
    <source>
        <dbReference type="Pfam" id="PF03795"/>
    </source>
</evidence>